<accession>A0ABS6UMZ5</accession>
<proteinExistence type="predicted"/>
<dbReference type="EMBL" id="JADQDK010000001">
    <property type="protein sequence ID" value="MBW0133612.1"/>
    <property type="molecule type" value="Genomic_DNA"/>
</dbReference>
<protein>
    <submittedName>
        <fullName evidence="2">DsbA family oxidoreductase</fullName>
    </submittedName>
</protein>
<dbReference type="PANTHER" id="PTHR13887">
    <property type="entry name" value="GLUTATHIONE S-TRANSFERASE KAPPA"/>
    <property type="match status" value="1"/>
</dbReference>
<dbReference type="CDD" id="cd03024">
    <property type="entry name" value="DsbA_FrnE"/>
    <property type="match status" value="1"/>
</dbReference>
<dbReference type="InterPro" id="IPR001853">
    <property type="entry name" value="DSBA-like_thioredoxin_dom"/>
</dbReference>
<reference evidence="2 3" key="1">
    <citation type="submission" date="2020-11" db="EMBL/GenBank/DDBJ databases">
        <title>Pseudonocardia abyssalis sp. nov. and Pseudonocardia oceani sp. nov., description and phylogenomic analysis of two novel actinomycetes isolated from the deep Southern Ocean.</title>
        <authorList>
            <person name="Parra J."/>
        </authorList>
    </citation>
    <scope>NUCLEOTIDE SEQUENCE [LARGE SCALE GENOMIC DNA]</scope>
    <source>
        <strain evidence="2 3">KRD-168</strain>
    </source>
</reference>
<dbReference type="PANTHER" id="PTHR13887:SF41">
    <property type="entry name" value="THIOREDOXIN SUPERFAMILY PROTEIN"/>
    <property type="match status" value="1"/>
</dbReference>
<evidence type="ECO:0000313" key="3">
    <source>
        <dbReference type="Proteomes" id="UP000694287"/>
    </source>
</evidence>
<dbReference type="Proteomes" id="UP000694287">
    <property type="component" value="Unassembled WGS sequence"/>
</dbReference>
<evidence type="ECO:0000313" key="2">
    <source>
        <dbReference type="EMBL" id="MBW0133612.1"/>
    </source>
</evidence>
<sequence>MQVEIWSDVVCPWCAIGKRRFEAALERFEHRDEVTVRWRSFELDPTAPQEREGTLLEHLAEKYGTAPEQARGMVRQMSETAAVDGWEFDLENARGGNTVDAHRLIHLGAEHGIQDAVKERLLRAYVAEREPIGDHAALTRLAVEAGLDETEVGDLLAGDRFLDAVRADQRQAQAYGISGVPFFVVDAKYGVSGAQPADALLQVLETAWADAHPIQVLTPAGGAGETCADGSCAV</sequence>
<dbReference type="RefSeq" id="WP_218605072.1">
    <property type="nucleotide sequence ID" value="NZ_JADQDJ010000296.1"/>
</dbReference>
<name>A0ABS6UMZ5_9PSEU</name>
<organism evidence="2 3">
    <name type="scientific">Pseudonocardia abyssalis</name>
    <dbReference type="NCBI Taxonomy" id="2792008"/>
    <lineage>
        <taxon>Bacteria</taxon>
        <taxon>Bacillati</taxon>
        <taxon>Actinomycetota</taxon>
        <taxon>Actinomycetes</taxon>
        <taxon>Pseudonocardiales</taxon>
        <taxon>Pseudonocardiaceae</taxon>
        <taxon>Pseudonocardia</taxon>
    </lineage>
</organism>
<gene>
    <name evidence="2" type="ORF">I4I81_05005</name>
</gene>
<comment type="caution">
    <text evidence="2">The sequence shown here is derived from an EMBL/GenBank/DDBJ whole genome shotgun (WGS) entry which is preliminary data.</text>
</comment>
<keyword evidence="3" id="KW-1185">Reference proteome</keyword>
<feature type="domain" description="DSBA-like thioredoxin" evidence="1">
    <location>
        <begin position="2"/>
        <end position="204"/>
    </location>
</feature>
<evidence type="ECO:0000259" key="1">
    <source>
        <dbReference type="Pfam" id="PF01323"/>
    </source>
</evidence>
<dbReference type="Pfam" id="PF01323">
    <property type="entry name" value="DSBA"/>
    <property type="match status" value="1"/>
</dbReference>